<reference evidence="2 3" key="1">
    <citation type="submission" date="2015-01" db="EMBL/GenBank/DDBJ databases">
        <title>Genome Sequencing of Rickettsiales.</title>
        <authorList>
            <person name="Daugherty S.C."/>
            <person name="Su Q."/>
            <person name="Abolude K."/>
            <person name="Beier-Sexton M."/>
            <person name="Carlyon J.A."/>
            <person name="Carter R."/>
            <person name="Day N.P."/>
            <person name="Dumler S.J."/>
            <person name="Dyachenko V."/>
            <person name="Godinez A."/>
            <person name="Kurtti T.J."/>
            <person name="Lichay M."/>
            <person name="Mullins K.E."/>
            <person name="Ott S."/>
            <person name="Pappas-Brown V."/>
            <person name="Paris D.H."/>
            <person name="Patel P."/>
            <person name="Richards A.L."/>
            <person name="Sadzewicz L."/>
            <person name="Sears K."/>
            <person name="Seidman D."/>
            <person name="Sengamalay N."/>
            <person name="Stenos J."/>
            <person name="Tallon L.J."/>
            <person name="Vincent G."/>
            <person name="Fraser C.M."/>
            <person name="Munderloh U."/>
            <person name="Dunning-Hotopp J.C."/>
        </authorList>
    </citation>
    <scope>NUCLEOTIDE SEQUENCE [LARGE SCALE GENOMIC DNA]</scope>
    <source>
        <strain evidence="2 3">CRT53-1</strain>
    </source>
</reference>
<sequence length="37" mass="4309">MGTAVPMYLLSKTLIVYVGTLLVCHSIRFRIEYLFLF</sequence>
<name>A0A0F3PU37_ANAPH</name>
<proteinExistence type="predicted"/>
<comment type="caution">
    <text evidence="2">The sequence shown here is derived from an EMBL/GenBank/DDBJ whole genome shotgun (WGS) entry which is preliminary data.</text>
</comment>
<protein>
    <submittedName>
        <fullName evidence="2">Putative membrane protein</fullName>
    </submittedName>
</protein>
<dbReference type="EMBL" id="LAOD01000026">
    <property type="protein sequence ID" value="KJV83783.1"/>
    <property type="molecule type" value="Genomic_DNA"/>
</dbReference>
<dbReference type="PATRIC" id="fig|1359157.3.peg.1114"/>
<keyword evidence="1" id="KW-1133">Transmembrane helix</keyword>
<keyword evidence="1" id="KW-0812">Transmembrane</keyword>
<accession>A0A0F3PU37</accession>
<evidence type="ECO:0000256" key="1">
    <source>
        <dbReference type="SAM" id="Phobius"/>
    </source>
</evidence>
<feature type="transmembrane region" description="Helical" evidence="1">
    <location>
        <begin position="6"/>
        <end position="27"/>
    </location>
</feature>
<gene>
    <name evidence="2" type="ORF">APHCRT_1267</name>
</gene>
<dbReference type="Proteomes" id="UP000033722">
    <property type="component" value="Unassembled WGS sequence"/>
</dbReference>
<organism evidence="2 3">
    <name type="scientific">Anaplasma phagocytophilum str. CRT53-1</name>
    <dbReference type="NCBI Taxonomy" id="1359157"/>
    <lineage>
        <taxon>Bacteria</taxon>
        <taxon>Pseudomonadati</taxon>
        <taxon>Pseudomonadota</taxon>
        <taxon>Alphaproteobacteria</taxon>
        <taxon>Rickettsiales</taxon>
        <taxon>Anaplasmataceae</taxon>
        <taxon>Anaplasma</taxon>
        <taxon>phagocytophilum group</taxon>
    </lineage>
</organism>
<evidence type="ECO:0000313" key="3">
    <source>
        <dbReference type="Proteomes" id="UP000033722"/>
    </source>
</evidence>
<dbReference type="AlphaFoldDB" id="A0A0F3PU37"/>
<keyword evidence="1" id="KW-0472">Membrane</keyword>
<evidence type="ECO:0000313" key="2">
    <source>
        <dbReference type="EMBL" id="KJV83783.1"/>
    </source>
</evidence>